<dbReference type="InterPro" id="IPR000873">
    <property type="entry name" value="AMP-dep_synth/lig_dom"/>
</dbReference>
<protein>
    <submittedName>
        <fullName evidence="3">Acyl--CoA ligase</fullName>
    </submittedName>
</protein>
<dbReference type="Proteomes" id="UP000651050">
    <property type="component" value="Unassembled WGS sequence"/>
</dbReference>
<feature type="domain" description="AMP-binding enzyme C-terminal" evidence="2">
    <location>
        <begin position="424"/>
        <end position="497"/>
    </location>
</feature>
<evidence type="ECO:0000313" key="3">
    <source>
        <dbReference type="EMBL" id="MBG9387559.1"/>
    </source>
</evidence>
<name>A0A931MG66_9BURK</name>
<dbReference type="PANTHER" id="PTHR43767">
    <property type="entry name" value="LONG-CHAIN-FATTY-ACID--COA LIGASE"/>
    <property type="match status" value="1"/>
</dbReference>
<evidence type="ECO:0000259" key="2">
    <source>
        <dbReference type="Pfam" id="PF13193"/>
    </source>
</evidence>
<feature type="domain" description="AMP-dependent synthetase/ligase" evidence="1">
    <location>
        <begin position="21"/>
        <end position="367"/>
    </location>
</feature>
<dbReference type="Gene3D" id="3.40.50.12780">
    <property type="entry name" value="N-terminal domain of ligase-like"/>
    <property type="match status" value="1"/>
</dbReference>
<proteinExistence type="predicted"/>
<dbReference type="PANTHER" id="PTHR43767:SF12">
    <property type="entry name" value="AMP-DEPENDENT SYNTHETASE AND LIGASE"/>
    <property type="match status" value="1"/>
</dbReference>
<dbReference type="GO" id="GO:0016877">
    <property type="term" value="F:ligase activity, forming carbon-sulfur bonds"/>
    <property type="evidence" value="ECO:0007669"/>
    <property type="project" value="UniProtKB-ARBA"/>
</dbReference>
<reference evidence="3" key="1">
    <citation type="submission" date="2020-11" db="EMBL/GenBank/DDBJ databases">
        <title>Bacterial whole genome sequence for Caenimonas sp. DR4.4.</title>
        <authorList>
            <person name="Le V."/>
            <person name="Ko S.-R."/>
            <person name="Ahn C.-Y."/>
            <person name="Oh H.-M."/>
        </authorList>
    </citation>
    <scope>NUCLEOTIDE SEQUENCE</scope>
    <source>
        <strain evidence="3">DR4.4</strain>
    </source>
</reference>
<organism evidence="3 4">
    <name type="scientific">Caenimonas aquaedulcis</name>
    <dbReference type="NCBI Taxonomy" id="2793270"/>
    <lineage>
        <taxon>Bacteria</taxon>
        <taxon>Pseudomonadati</taxon>
        <taxon>Pseudomonadota</taxon>
        <taxon>Betaproteobacteria</taxon>
        <taxon>Burkholderiales</taxon>
        <taxon>Comamonadaceae</taxon>
        <taxon>Caenimonas</taxon>
    </lineage>
</organism>
<keyword evidence="4" id="KW-1185">Reference proteome</keyword>
<keyword evidence="3" id="KW-0436">Ligase</keyword>
<dbReference type="PROSITE" id="PS00455">
    <property type="entry name" value="AMP_BINDING"/>
    <property type="match status" value="1"/>
</dbReference>
<dbReference type="RefSeq" id="WP_196985474.1">
    <property type="nucleotide sequence ID" value="NZ_JADWYS010000001.1"/>
</dbReference>
<dbReference type="Gene3D" id="3.30.300.30">
    <property type="match status" value="1"/>
</dbReference>
<dbReference type="AlphaFoldDB" id="A0A931MG66"/>
<dbReference type="InterPro" id="IPR025110">
    <property type="entry name" value="AMP-bd_C"/>
</dbReference>
<dbReference type="Pfam" id="PF00501">
    <property type="entry name" value="AMP-binding"/>
    <property type="match status" value="1"/>
</dbReference>
<dbReference type="Pfam" id="PF13193">
    <property type="entry name" value="AMP-binding_C"/>
    <property type="match status" value="1"/>
</dbReference>
<dbReference type="InterPro" id="IPR042099">
    <property type="entry name" value="ANL_N_sf"/>
</dbReference>
<dbReference type="SUPFAM" id="SSF56801">
    <property type="entry name" value="Acetyl-CoA synthetase-like"/>
    <property type="match status" value="1"/>
</dbReference>
<evidence type="ECO:0000313" key="4">
    <source>
        <dbReference type="Proteomes" id="UP000651050"/>
    </source>
</evidence>
<dbReference type="EMBL" id="JADWYS010000001">
    <property type="protein sequence ID" value="MBG9387559.1"/>
    <property type="molecule type" value="Genomic_DNA"/>
</dbReference>
<dbReference type="InterPro" id="IPR020845">
    <property type="entry name" value="AMP-binding_CS"/>
</dbReference>
<evidence type="ECO:0000259" key="1">
    <source>
        <dbReference type="Pfam" id="PF00501"/>
    </source>
</evidence>
<comment type="caution">
    <text evidence="3">The sequence shown here is derived from an EMBL/GenBank/DDBJ whole genome shotgun (WGS) entry which is preliminary data.</text>
</comment>
<gene>
    <name evidence="3" type="ORF">I5803_05990</name>
</gene>
<dbReference type="InterPro" id="IPR050237">
    <property type="entry name" value="ATP-dep_AMP-bd_enzyme"/>
</dbReference>
<dbReference type="InterPro" id="IPR045851">
    <property type="entry name" value="AMP-bd_C_sf"/>
</dbReference>
<sequence length="509" mass="55210">MKQAAATAAPLPFRAIADLVREHAAARPFRRALVQGERSVTWAQLDAMMDRVAASLQRDGVKPRETIAICGANSLEYAAVFLGALRAGVAVAPLAIQSSAQQLADMAADCGARHFFVDGSVPAFATAARRIHMDGSSQPSLEGWLAPAGAKPRPVQVQPGWPFNIIYSSGTTGTPKGIVQPHLMRWQHVARAENYGYGPQSVTQIATSLCSNTTLVSFFPAIAKGGCVVFAPPKFDAATWLALAEQERVTHAMLVPVQYRRIMALPEFDGFDLSSFVMKFCTSAPFHAELKADILQRWPGGLVELYGMTEGGGTCMLEAHNFPDKLGTVGRPAEGHDIRVIDEDERELPAGEIGEVVGLSLSMMTAYHNQPAKTREAEWYDGAGRRFIRTGDVGRFDEDGFLTLMDRRKDMIISGGFNVYPSDLESVLRGHEGVADAAVVGVPSEEWGETPVAFVVPGEAAPPEEELRAWANTQLGKVQRISAIRYLPELPRSDIGKVLKRQLRAQFAA</sequence>
<accession>A0A931MG66</accession>